<proteinExistence type="predicted"/>
<feature type="compositionally biased region" description="Polar residues" evidence="1">
    <location>
        <begin position="174"/>
        <end position="185"/>
    </location>
</feature>
<evidence type="ECO:0000313" key="3">
    <source>
        <dbReference type="Proteomes" id="UP001583177"/>
    </source>
</evidence>
<protein>
    <submittedName>
        <fullName evidence="2">Uncharacterized protein</fullName>
    </submittedName>
</protein>
<name>A0ABR3WTP7_9PEZI</name>
<gene>
    <name evidence="2" type="ORF">Daus18300_006633</name>
</gene>
<sequence>MGMYCGMPWYPSDLEMGSTRRTPKCVWLDGDNSNGLPQALSFQLDAFADSADKMAQYAKWPDTLCRSTPRFSTWQDLDWNSQIPIFKPKLDYYDDSATGGQGADMDFGKIVDSDDCKYDKKKERQLRLDPACHKKGVWSSQLPLPWYQDKSHKSHKRHDRRHPPQSRAGESDESGTSHGMNSDTAQRPRLPRGGKSLAARFAEQLVVSTKRSHSSTATELCDSETSFGPDFVSTEEGLFCSMSQKKTFPLCNRNGEADASTCFDLDANELVVPKTLDTAHTKRILDELPITNYTLVRRW</sequence>
<feature type="region of interest" description="Disordered" evidence="1">
    <location>
        <begin position="149"/>
        <end position="192"/>
    </location>
</feature>
<dbReference type="EMBL" id="JAWRVE010000054">
    <property type="protein sequence ID" value="KAL1866689.1"/>
    <property type="molecule type" value="Genomic_DNA"/>
</dbReference>
<feature type="compositionally biased region" description="Basic residues" evidence="1">
    <location>
        <begin position="152"/>
        <end position="164"/>
    </location>
</feature>
<evidence type="ECO:0000313" key="2">
    <source>
        <dbReference type="EMBL" id="KAL1866689.1"/>
    </source>
</evidence>
<comment type="caution">
    <text evidence="2">The sequence shown here is derived from an EMBL/GenBank/DDBJ whole genome shotgun (WGS) entry which is preliminary data.</text>
</comment>
<organism evidence="2 3">
    <name type="scientific">Diaporthe australafricana</name>
    <dbReference type="NCBI Taxonomy" id="127596"/>
    <lineage>
        <taxon>Eukaryota</taxon>
        <taxon>Fungi</taxon>
        <taxon>Dikarya</taxon>
        <taxon>Ascomycota</taxon>
        <taxon>Pezizomycotina</taxon>
        <taxon>Sordariomycetes</taxon>
        <taxon>Sordariomycetidae</taxon>
        <taxon>Diaporthales</taxon>
        <taxon>Diaporthaceae</taxon>
        <taxon>Diaporthe</taxon>
    </lineage>
</organism>
<dbReference type="Proteomes" id="UP001583177">
    <property type="component" value="Unassembled WGS sequence"/>
</dbReference>
<keyword evidence="3" id="KW-1185">Reference proteome</keyword>
<evidence type="ECO:0000256" key="1">
    <source>
        <dbReference type="SAM" id="MobiDB-lite"/>
    </source>
</evidence>
<reference evidence="2 3" key="1">
    <citation type="journal article" date="2024" name="IMA Fungus">
        <title>IMA Genome - F19 : A genome assembly and annotation guide to empower mycologists, including annotated draft genome sequences of Ceratocystis pirilliformis, Diaporthe australafricana, Fusarium ophioides, Paecilomyces lecythidis, and Sporothrix stenoceras.</title>
        <authorList>
            <person name="Aylward J."/>
            <person name="Wilson A.M."/>
            <person name="Visagie C.M."/>
            <person name="Spraker J."/>
            <person name="Barnes I."/>
            <person name="Buitendag C."/>
            <person name="Ceriani C."/>
            <person name="Del Mar Angel L."/>
            <person name="du Plessis D."/>
            <person name="Fuchs T."/>
            <person name="Gasser K."/>
            <person name="Kramer D."/>
            <person name="Li W."/>
            <person name="Munsamy K."/>
            <person name="Piso A."/>
            <person name="Price J.L."/>
            <person name="Sonnekus B."/>
            <person name="Thomas C."/>
            <person name="van der Nest A."/>
            <person name="van Dijk A."/>
            <person name="van Heerden A."/>
            <person name="van Vuuren N."/>
            <person name="Yilmaz N."/>
            <person name="Duong T.A."/>
            <person name="van der Merwe N.A."/>
            <person name="Wingfield M.J."/>
            <person name="Wingfield B.D."/>
        </authorList>
    </citation>
    <scope>NUCLEOTIDE SEQUENCE [LARGE SCALE GENOMIC DNA]</scope>
    <source>
        <strain evidence="2 3">CMW 18300</strain>
    </source>
</reference>
<accession>A0ABR3WTP7</accession>